<accession>A0A5B7IEC0</accession>
<dbReference type="Proteomes" id="UP000324222">
    <property type="component" value="Unassembled WGS sequence"/>
</dbReference>
<reference evidence="1 2" key="1">
    <citation type="submission" date="2019-05" db="EMBL/GenBank/DDBJ databases">
        <title>Another draft genome of Portunus trituberculatus and its Hox gene families provides insights of decapod evolution.</title>
        <authorList>
            <person name="Jeong J.-H."/>
            <person name="Song I."/>
            <person name="Kim S."/>
            <person name="Choi T."/>
            <person name="Kim D."/>
            <person name="Ryu S."/>
            <person name="Kim W."/>
        </authorList>
    </citation>
    <scope>NUCLEOTIDE SEQUENCE [LARGE SCALE GENOMIC DNA]</scope>
    <source>
        <tissue evidence="1">Muscle</tissue>
    </source>
</reference>
<evidence type="ECO:0000313" key="1">
    <source>
        <dbReference type="EMBL" id="MPC82232.1"/>
    </source>
</evidence>
<name>A0A5B7IEC0_PORTR</name>
<dbReference type="AlphaFoldDB" id="A0A5B7IEC0"/>
<protein>
    <submittedName>
        <fullName evidence="1">Uncharacterized protein</fullName>
    </submittedName>
</protein>
<sequence>MDRLHVSTGNYIHCYKQRFS</sequence>
<dbReference type="EMBL" id="VSRR010059179">
    <property type="protein sequence ID" value="MPC82232.1"/>
    <property type="molecule type" value="Genomic_DNA"/>
</dbReference>
<comment type="caution">
    <text evidence="1">The sequence shown here is derived from an EMBL/GenBank/DDBJ whole genome shotgun (WGS) entry which is preliminary data.</text>
</comment>
<organism evidence="1 2">
    <name type="scientific">Portunus trituberculatus</name>
    <name type="common">Swimming crab</name>
    <name type="synonym">Neptunus trituberculatus</name>
    <dbReference type="NCBI Taxonomy" id="210409"/>
    <lineage>
        <taxon>Eukaryota</taxon>
        <taxon>Metazoa</taxon>
        <taxon>Ecdysozoa</taxon>
        <taxon>Arthropoda</taxon>
        <taxon>Crustacea</taxon>
        <taxon>Multicrustacea</taxon>
        <taxon>Malacostraca</taxon>
        <taxon>Eumalacostraca</taxon>
        <taxon>Eucarida</taxon>
        <taxon>Decapoda</taxon>
        <taxon>Pleocyemata</taxon>
        <taxon>Brachyura</taxon>
        <taxon>Eubrachyura</taxon>
        <taxon>Portunoidea</taxon>
        <taxon>Portunidae</taxon>
        <taxon>Portuninae</taxon>
        <taxon>Portunus</taxon>
    </lineage>
</organism>
<evidence type="ECO:0000313" key="2">
    <source>
        <dbReference type="Proteomes" id="UP000324222"/>
    </source>
</evidence>
<proteinExistence type="predicted"/>
<keyword evidence="2" id="KW-1185">Reference proteome</keyword>
<gene>
    <name evidence="1" type="ORF">E2C01_076884</name>
</gene>